<dbReference type="Gene3D" id="2.70.98.10">
    <property type="match status" value="1"/>
</dbReference>
<dbReference type="SUPFAM" id="SSF48208">
    <property type="entry name" value="Six-hairpin glycosidases"/>
    <property type="match status" value="1"/>
</dbReference>
<dbReference type="Pfam" id="PF17678">
    <property type="entry name" value="Glyco_hydro_92N"/>
    <property type="match status" value="1"/>
</dbReference>
<dbReference type="InterPro" id="IPR050883">
    <property type="entry name" value="PNGase"/>
</dbReference>
<dbReference type="Pfam" id="PF07554">
    <property type="entry name" value="FIVAR"/>
    <property type="match status" value="2"/>
</dbReference>
<organism evidence="6 7">
    <name type="scientific">Labedella endophytica</name>
    <dbReference type="NCBI Taxonomy" id="1523160"/>
    <lineage>
        <taxon>Bacteria</taxon>
        <taxon>Bacillati</taxon>
        <taxon>Actinomycetota</taxon>
        <taxon>Actinomycetes</taxon>
        <taxon>Micrococcales</taxon>
        <taxon>Microbacteriaceae</taxon>
        <taxon>Labedella</taxon>
    </lineage>
</organism>
<feature type="compositionally biased region" description="Low complexity" evidence="2">
    <location>
        <begin position="1643"/>
        <end position="1659"/>
    </location>
</feature>
<feature type="chain" id="PRO_5018594051" evidence="4">
    <location>
        <begin position="32"/>
        <end position="1792"/>
    </location>
</feature>
<feature type="region of interest" description="Disordered" evidence="2">
    <location>
        <begin position="1590"/>
        <end position="1664"/>
    </location>
</feature>
<gene>
    <name evidence="6" type="ORF">ELQ94_09765</name>
</gene>
<dbReference type="Gene3D" id="1.20.1270.70">
    <property type="entry name" value="Designed single chain three-helix bundle"/>
    <property type="match status" value="1"/>
</dbReference>
<name>A0A3S0VH26_9MICO</name>
<reference evidence="6 7" key="1">
    <citation type="submission" date="2018-12" db="EMBL/GenBank/DDBJ databases">
        <authorList>
            <person name="Li F."/>
        </authorList>
    </citation>
    <scope>NUCLEOTIDE SEQUENCE [LARGE SCALE GENOMIC DNA]</scope>
    <source>
        <strain evidence="6 7">EGI 6500705</strain>
    </source>
</reference>
<evidence type="ECO:0000256" key="2">
    <source>
        <dbReference type="SAM" id="MobiDB-lite"/>
    </source>
</evidence>
<evidence type="ECO:0000256" key="4">
    <source>
        <dbReference type="SAM" id="SignalP"/>
    </source>
</evidence>
<dbReference type="CDD" id="cd04084">
    <property type="entry name" value="CBM6_xylanase-like"/>
    <property type="match status" value="1"/>
</dbReference>
<feature type="signal peptide" evidence="4">
    <location>
        <begin position="1"/>
        <end position="31"/>
    </location>
</feature>
<dbReference type="Proteomes" id="UP000274909">
    <property type="component" value="Unassembled WGS sequence"/>
</dbReference>
<dbReference type="PROSITE" id="PS51175">
    <property type="entry name" value="CBM6"/>
    <property type="match status" value="1"/>
</dbReference>
<dbReference type="InterPro" id="IPR012939">
    <property type="entry name" value="Glyco_hydro_92"/>
</dbReference>
<feature type="domain" description="CBM6" evidence="5">
    <location>
        <begin position="1316"/>
        <end position="1453"/>
    </location>
</feature>
<dbReference type="OrthoDB" id="9804511at2"/>
<dbReference type="PANTHER" id="PTHR12143">
    <property type="entry name" value="PEPTIDE N-GLYCANASE PNGASE -RELATED"/>
    <property type="match status" value="1"/>
</dbReference>
<keyword evidence="3" id="KW-0472">Membrane</keyword>
<dbReference type="GO" id="GO:0005829">
    <property type="term" value="C:cytosol"/>
    <property type="evidence" value="ECO:0007669"/>
    <property type="project" value="TreeGrafter"/>
</dbReference>
<dbReference type="Gene3D" id="1.20.1610.10">
    <property type="entry name" value="alpha-1,2-mannosidases domains"/>
    <property type="match status" value="1"/>
</dbReference>
<evidence type="ECO:0000259" key="5">
    <source>
        <dbReference type="PROSITE" id="PS51175"/>
    </source>
</evidence>
<evidence type="ECO:0000313" key="6">
    <source>
        <dbReference type="EMBL" id="RUR01736.1"/>
    </source>
</evidence>
<accession>A0A3S0VH26</accession>
<dbReference type="GO" id="GO:0030246">
    <property type="term" value="F:carbohydrate binding"/>
    <property type="evidence" value="ECO:0007669"/>
    <property type="project" value="InterPro"/>
</dbReference>
<dbReference type="Pfam" id="PF03422">
    <property type="entry name" value="CBM_6"/>
    <property type="match status" value="1"/>
</dbReference>
<dbReference type="Gene3D" id="3.30.2080.10">
    <property type="entry name" value="GH92 mannosidase domain"/>
    <property type="match status" value="1"/>
</dbReference>
<dbReference type="EMBL" id="RZGZ01000002">
    <property type="protein sequence ID" value="RUR01736.1"/>
    <property type="molecule type" value="Genomic_DNA"/>
</dbReference>
<evidence type="ECO:0000256" key="1">
    <source>
        <dbReference type="ARBA" id="ARBA00022729"/>
    </source>
</evidence>
<evidence type="ECO:0000256" key="3">
    <source>
        <dbReference type="SAM" id="Phobius"/>
    </source>
</evidence>
<dbReference type="PANTHER" id="PTHR12143:SF39">
    <property type="entry name" value="SECRETED PROTEIN"/>
    <property type="match status" value="1"/>
</dbReference>
<sequence>MPTSSLSRRLLAGGLLAAILGSGFAPTAATAAPPPAAIDYAELVNTFVSTEDDFGQDLPGAEAPSSIVKINPMTTPGRSHSGYDYAEDQIAGFTHTNLNGVGGSGGGGDLLVVPTYTSYSSVPTTSSYAKDYSHDAEDAEPGYYGVELETARGPILAEATTDVRTGQDRFTFPEAGTASLVVDLRNNFTRRNAASIDVTTLADGRVALAGEIGGHFNGYDYEMYYYVETTTAPSNTRTWGASGALGTESHQDGTNLGAILDFDVAAGEQLGLEVAISPISAAQAKIDLAAEMGDRGFDDVRADTKADWNEILGRLAVTASETSDPDGELQKLFYTHLYRLFGQPVNATSTSGTYRGLDGEISEADGYTHYDGWGTWDDFRKFEVLAIGYPEVFRDMAQSLVDLYGSFTTSGASSLSGVVHSVPTVRFERAAVVIADAVAKGADLSGLEEAWPALVSQSQGGYGNPDNVKRGYIANEVDDTLGTAYDDTALATIADALGKTEEAQGFRLRAANWTNLFKDDAVTVADGDTVGLVFPKDGNGAWVNANPEQFEAGNVYQGTLWQYNWTVASDMGGMIDLMGGQDETLAALSFMFGEQAPDDGSRMLFSSANETDLQVPYLFNYVGEPSKTQEWVRNLYTKETWNRYIATGSTGEYPTSGGEFRPPIKTKVYQNSPQGFLPTQDNDTGAMSATFVAAALGLYPVQAGSDEYQIGTPFFENVQINYESGRTFDISADGVSPDDYFIQSAALNGQDFERTWITYDQLTAGGELAFQMGDEASDWAEDGVASSSLSDVLPSSTYDRTSAVSVSSREFTEAEAGDGSVGNEISLTLANGAFAGKNGDDLTGDGAISAENLPEGLSLVATRTGDRSVTLSLAGQAAEHGTLDSIDDLELSVGDSTFRTKPSAGAREFSFKVTFDGATLTAERTTLTAAADGTVDTSVALSLSGATFAGANGRDLVADGALTVPGLPSGVTASAVKRDDTTIDLRLTGSLGASQRAAFALAFTDAALSGVLATELRGDGVSGLGTLTLAVDQEWRAKLAALVEEAELVVEGAYTETSFAAFSAARESAKAVLDDAAATDEQLKGAFTTLTKAAAALAIADTSEDLVLGDTLYGEVLFDDDFSTDRSSEYTVFGDSSEPSADISVDTASGTLTATADGRRFSHIALPVSGGEDFALVVEPESFAGTKAAEDSLFVGLTDGPTNRAHSWFNNTRAETGMDFWVGGEGKDSGAGSLTGVQWNPGDRFATVVADGVITSWMEEDGSWRKLRSGVLTSAVTPEQLLSWDPTLSLRLDTGAISIDRVTLLGATEAAPIDPVRIQAEGFTDSSGGTLVAEGASPSGNVGGTYDGGRLTYADVDFGAGELSTLTVRTSTRDERVGANPRLEFYLDEVTPANMVGAVALPKTGGWGNYVTTTVDLDAPVTGEHTLVVVMHSDPVAGQSYQYVSNLDWFEFAPAEGETTPVDFTELRAAIADAKTIVEQEERYIAIDFAAFRRALAAAQSVVERAESTQYEADAALRILTAAADQLEWKVVRQLPLLIAEAEAVDSSLYTPESVAVLESALATARAVAEDASYETYVGAFDGLTDALAGLVEPTDPTDPPVDPTDPPVDPTDPPVDPTDPPVDPTDPPVDPTDPPTDPTDPTDPTTPGAPSFAPSAPAETGDDLPEALRDRITVSVSGRIATLGGLDPSSWHYVYVYSEPTALGWVEADADGSATVTLPASVTAGEHRIAVLDDAGELMGWAEFTLAAGEDDGGLAVTGGAVGWAAGVLAILLMALGATLVIARRRGLGTR</sequence>
<feature type="compositionally biased region" description="Pro residues" evidence="2">
    <location>
        <begin position="1597"/>
        <end position="1639"/>
    </location>
</feature>
<dbReference type="SMART" id="SM00606">
    <property type="entry name" value="CBD_IV"/>
    <property type="match status" value="1"/>
</dbReference>
<protein>
    <submittedName>
        <fullName evidence="6">Carbohydrate-binding protein</fullName>
    </submittedName>
</protein>
<dbReference type="Gene3D" id="2.60.120.260">
    <property type="entry name" value="Galactose-binding domain-like"/>
    <property type="match status" value="1"/>
</dbReference>
<keyword evidence="1 4" id="KW-0732">Signal</keyword>
<keyword evidence="3" id="KW-1133">Transmembrane helix</keyword>
<dbReference type="InterPro" id="IPR008928">
    <property type="entry name" value="6-hairpin_glycosidase_sf"/>
</dbReference>
<comment type="caution">
    <text evidence="6">The sequence shown here is derived from an EMBL/GenBank/DDBJ whole genome shotgun (WGS) entry which is preliminary data.</text>
</comment>
<dbReference type="InterPro" id="IPR041371">
    <property type="entry name" value="GH92_N"/>
</dbReference>
<proteinExistence type="predicted"/>
<dbReference type="GO" id="GO:0005975">
    <property type="term" value="P:carbohydrate metabolic process"/>
    <property type="evidence" value="ECO:0007669"/>
    <property type="project" value="InterPro"/>
</dbReference>
<dbReference type="Gene3D" id="1.20.1270.90">
    <property type="entry name" value="AF1782-like"/>
    <property type="match status" value="2"/>
</dbReference>
<dbReference type="InterPro" id="IPR008979">
    <property type="entry name" value="Galactose-bd-like_sf"/>
</dbReference>
<dbReference type="InterPro" id="IPR005084">
    <property type="entry name" value="CBM6"/>
</dbReference>
<keyword evidence="7" id="KW-1185">Reference proteome</keyword>
<dbReference type="SUPFAM" id="SSF49785">
    <property type="entry name" value="Galactose-binding domain-like"/>
    <property type="match status" value="1"/>
</dbReference>
<dbReference type="Gene3D" id="1.20.1050.60">
    <property type="entry name" value="alpha-1,2-mannosidase"/>
    <property type="match status" value="1"/>
</dbReference>
<keyword evidence="3" id="KW-0812">Transmembrane</keyword>
<dbReference type="GO" id="GO:0000224">
    <property type="term" value="F:peptide-N4-(N-acetyl-beta-glucosaminyl)asparagine amidase activity"/>
    <property type="evidence" value="ECO:0007669"/>
    <property type="project" value="TreeGrafter"/>
</dbReference>
<dbReference type="InterPro" id="IPR014718">
    <property type="entry name" value="GH-type_carb-bd"/>
</dbReference>
<feature type="transmembrane region" description="Helical" evidence="3">
    <location>
        <begin position="1762"/>
        <end position="1784"/>
    </location>
</feature>
<dbReference type="RefSeq" id="WP_127049567.1">
    <property type="nucleotide sequence ID" value="NZ_RZGZ01000002.1"/>
</dbReference>
<dbReference type="GO" id="GO:0006516">
    <property type="term" value="P:glycoprotein catabolic process"/>
    <property type="evidence" value="ECO:0007669"/>
    <property type="project" value="TreeGrafter"/>
</dbReference>
<dbReference type="Pfam" id="PF07971">
    <property type="entry name" value="Glyco_hydro_92"/>
    <property type="match status" value="2"/>
</dbReference>
<evidence type="ECO:0000313" key="7">
    <source>
        <dbReference type="Proteomes" id="UP000274909"/>
    </source>
</evidence>
<dbReference type="InterPro" id="IPR006584">
    <property type="entry name" value="Cellulose-bd_IV"/>
</dbReference>